<keyword evidence="2" id="KW-1185">Reference proteome</keyword>
<dbReference type="Proteomes" id="UP001597601">
    <property type="component" value="Unassembled WGS sequence"/>
</dbReference>
<protein>
    <submittedName>
        <fullName evidence="1">Uncharacterized protein</fullName>
    </submittedName>
</protein>
<gene>
    <name evidence="1" type="ORF">ACFSYC_17535</name>
</gene>
<evidence type="ECO:0000313" key="1">
    <source>
        <dbReference type="EMBL" id="MFD2866502.1"/>
    </source>
</evidence>
<dbReference type="RefSeq" id="WP_377130144.1">
    <property type="nucleotide sequence ID" value="NZ_JBHUHN010000001.1"/>
</dbReference>
<dbReference type="EMBL" id="JBHUON010000028">
    <property type="protein sequence ID" value="MFD2866502.1"/>
    <property type="molecule type" value="Genomic_DNA"/>
</dbReference>
<comment type="caution">
    <text evidence="1">The sequence shown here is derived from an EMBL/GenBank/DDBJ whole genome shotgun (WGS) entry which is preliminary data.</text>
</comment>
<accession>A0ABW5XU76</accession>
<reference evidence="2" key="1">
    <citation type="journal article" date="2019" name="Int. J. Syst. Evol. Microbiol.">
        <title>The Global Catalogue of Microorganisms (GCM) 10K type strain sequencing project: providing services to taxonomists for standard genome sequencing and annotation.</title>
        <authorList>
            <consortium name="The Broad Institute Genomics Platform"/>
            <consortium name="The Broad Institute Genome Sequencing Center for Infectious Disease"/>
            <person name="Wu L."/>
            <person name="Ma J."/>
        </authorList>
    </citation>
    <scope>NUCLEOTIDE SEQUENCE [LARGE SCALE GENOMIC DNA]</scope>
    <source>
        <strain evidence="2">KCTC 52232</strain>
    </source>
</reference>
<proteinExistence type="predicted"/>
<sequence>MKFKHASNKDLSNWRWRIHQSVTLPNPLPVTTCRIAKCSSNCDGAFAIGESHTDPGLRYFKQIMQRSGQQVQGANNVAQGRTIKPYDFLL</sequence>
<name>A0ABW5XU76_9SPHI</name>
<organism evidence="1 2">
    <name type="scientific">Mucilaginibacter antarcticus</name>
    <dbReference type="NCBI Taxonomy" id="1855725"/>
    <lineage>
        <taxon>Bacteria</taxon>
        <taxon>Pseudomonadati</taxon>
        <taxon>Bacteroidota</taxon>
        <taxon>Sphingobacteriia</taxon>
        <taxon>Sphingobacteriales</taxon>
        <taxon>Sphingobacteriaceae</taxon>
        <taxon>Mucilaginibacter</taxon>
    </lineage>
</organism>
<evidence type="ECO:0000313" key="2">
    <source>
        <dbReference type="Proteomes" id="UP001597601"/>
    </source>
</evidence>